<keyword evidence="2" id="KW-0378">Hydrolase</keyword>
<evidence type="ECO:0000259" key="1">
    <source>
        <dbReference type="Pfam" id="PF04480"/>
    </source>
</evidence>
<dbReference type="EMBL" id="FONA01000047">
    <property type="protein sequence ID" value="SFF11451.1"/>
    <property type="molecule type" value="Genomic_DNA"/>
</dbReference>
<sequence length="129" mass="15322">MPLSDKTQMFYNAKAGIFQKAKNLRKNMTPAEHKLWNHLKGNKILGLRFRRQHPIDIFIADFYCHKIKLVIELDGNIHDELPQKEYDANRTEELKHFGITVIRFTNQEVLENTDQVIKQITEKCRELMK</sequence>
<dbReference type="SUPFAM" id="SSF52980">
    <property type="entry name" value="Restriction endonuclease-like"/>
    <property type="match status" value="1"/>
</dbReference>
<dbReference type="CDD" id="cd01038">
    <property type="entry name" value="Endonuclease_DUF559"/>
    <property type="match status" value="1"/>
</dbReference>
<accession>A0A1I2G494</accession>
<evidence type="ECO:0000313" key="2">
    <source>
        <dbReference type="EMBL" id="SFF11451.1"/>
    </source>
</evidence>
<feature type="domain" description="DUF559" evidence="1">
    <location>
        <begin position="19"/>
        <end position="124"/>
    </location>
</feature>
<keyword evidence="3" id="KW-1185">Reference proteome</keyword>
<gene>
    <name evidence="2" type="ORF">SAMN05444380_1471</name>
</gene>
<dbReference type="FunCoup" id="A0A1I2G494">
    <property type="interactions" value="38"/>
</dbReference>
<dbReference type="GO" id="GO:0004519">
    <property type="term" value="F:endonuclease activity"/>
    <property type="evidence" value="ECO:0007669"/>
    <property type="project" value="UniProtKB-KW"/>
</dbReference>
<dbReference type="PANTHER" id="PTHR38590:SF1">
    <property type="entry name" value="BLL0828 PROTEIN"/>
    <property type="match status" value="1"/>
</dbReference>
<proteinExistence type="predicted"/>
<dbReference type="RefSeq" id="WP_074964422.1">
    <property type="nucleotide sequence ID" value="NZ_FONA01000047.1"/>
</dbReference>
<name>A0A1I2G494_9BACT</name>
<keyword evidence="2" id="KW-0255">Endonuclease</keyword>
<dbReference type="STRING" id="385682.SAMN05444380_1471"/>
<dbReference type="InterPro" id="IPR047216">
    <property type="entry name" value="Endonuclease_DUF559_bact"/>
</dbReference>
<dbReference type="Gene3D" id="3.40.960.10">
    <property type="entry name" value="VSR Endonuclease"/>
    <property type="match status" value="1"/>
</dbReference>
<keyword evidence="2" id="KW-0540">Nuclease</keyword>
<dbReference type="InterPro" id="IPR007569">
    <property type="entry name" value="DUF559"/>
</dbReference>
<dbReference type="eggNOG" id="COG2852">
    <property type="taxonomic scope" value="Bacteria"/>
</dbReference>
<dbReference type="InterPro" id="IPR011335">
    <property type="entry name" value="Restrct_endonuc-II-like"/>
</dbReference>
<dbReference type="AlphaFoldDB" id="A0A1I2G494"/>
<organism evidence="2 3">
    <name type="scientific">Thermophagus xiamenensis</name>
    <dbReference type="NCBI Taxonomy" id="385682"/>
    <lineage>
        <taxon>Bacteria</taxon>
        <taxon>Pseudomonadati</taxon>
        <taxon>Bacteroidota</taxon>
        <taxon>Bacteroidia</taxon>
        <taxon>Marinilabiliales</taxon>
        <taxon>Marinilabiliaceae</taxon>
        <taxon>Thermophagus</taxon>
    </lineage>
</organism>
<dbReference type="Pfam" id="PF04480">
    <property type="entry name" value="DUF559"/>
    <property type="match status" value="1"/>
</dbReference>
<dbReference type="PANTHER" id="PTHR38590">
    <property type="entry name" value="BLL0828 PROTEIN"/>
    <property type="match status" value="1"/>
</dbReference>
<dbReference type="Proteomes" id="UP000181976">
    <property type="component" value="Unassembled WGS sequence"/>
</dbReference>
<protein>
    <submittedName>
        <fullName evidence="2">Very-short-patch-repair endonuclease</fullName>
    </submittedName>
</protein>
<evidence type="ECO:0000313" key="3">
    <source>
        <dbReference type="Proteomes" id="UP000181976"/>
    </source>
</evidence>
<dbReference type="InParanoid" id="A0A1I2G494"/>
<reference evidence="2 3" key="1">
    <citation type="submission" date="2016-10" db="EMBL/GenBank/DDBJ databases">
        <authorList>
            <person name="de Groot N.N."/>
        </authorList>
    </citation>
    <scope>NUCLEOTIDE SEQUENCE [LARGE SCALE GENOMIC DNA]</scope>
    <source>
        <strain evidence="2 3">DSM 19012</strain>
    </source>
</reference>